<comment type="caution">
    <text evidence="2">The sequence shown here is derived from an EMBL/GenBank/DDBJ whole genome shotgun (WGS) entry which is preliminary data.</text>
</comment>
<sequence>MNHGCTTTTQRANVYQRNAGTRTRRHPRSSKFYPPLEKVCSKSVIHIEFLKHGKAVVTLQKLGSRLSVRALGKKMQYCSTTTLDRTRVDRLKML</sequence>
<dbReference type="AlphaFoldDB" id="A0AAV3YGL5"/>
<organism evidence="2 3">
    <name type="scientific">Plakobranchus ocellatus</name>
    <dbReference type="NCBI Taxonomy" id="259542"/>
    <lineage>
        <taxon>Eukaryota</taxon>
        <taxon>Metazoa</taxon>
        <taxon>Spiralia</taxon>
        <taxon>Lophotrochozoa</taxon>
        <taxon>Mollusca</taxon>
        <taxon>Gastropoda</taxon>
        <taxon>Heterobranchia</taxon>
        <taxon>Euthyneura</taxon>
        <taxon>Panpulmonata</taxon>
        <taxon>Sacoglossa</taxon>
        <taxon>Placobranchoidea</taxon>
        <taxon>Plakobranchidae</taxon>
        <taxon>Plakobranchus</taxon>
    </lineage>
</organism>
<protein>
    <submittedName>
        <fullName evidence="2">Uncharacterized protein</fullName>
    </submittedName>
</protein>
<dbReference type="Proteomes" id="UP000735302">
    <property type="component" value="Unassembled WGS sequence"/>
</dbReference>
<evidence type="ECO:0000313" key="2">
    <source>
        <dbReference type="EMBL" id="GFN81505.1"/>
    </source>
</evidence>
<name>A0AAV3YGL5_9GAST</name>
<evidence type="ECO:0000256" key="1">
    <source>
        <dbReference type="SAM" id="MobiDB-lite"/>
    </source>
</evidence>
<accession>A0AAV3YGL5</accession>
<feature type="compositionally biased region" description="Polar residues" evidence="1">
    <location>
        <begin position="1"/>
        <end position="21"/>
    </location>
</feature>
<gene>
    <name evidence="2" type="ORF">PoB_000801100</name>
</gene>
<reference evidence="2 3" key="1">
    <citation type="journal article" date="2021" name="Elife">
        <title>Chloroplast acquisition without the gene transfer in kleptoplastic sea slugs, Plakobranchus ocellatus.</title>
        <authorList>
            <person name="Maeda T."/>
            <person name="Takahashi S."/>
            <person name="Yoshida T."/>
            <person name="Shimamura S."/>
            <person name="Takaki Y."/>
            <person name="Nagai Y."/>
            <person name="Toyoda A."/>
            <person name="Suzuki Y."/>
            <person name="Arimoto A."/>
            <person name="Ishii H."/>
            <person name="Satoh N."/>
            <person name="Nishiyama T."/>
            <person name="Hasebe M."/>
            <person name="Maruyama T."/>
            <person name="Minagawa J."/>
            <person name="Obokata J."/>
            <person name="Shigenobu S."/>
        </authorList>
    </citation>
    <scope>NUCLEOTIDE SEQUENCE [LARGE SCALE GENOMIC DNA]</scope>
</reference>
<keyword evidence="3" id="KW-1185">Reference proteome</keyword>
<dbReference type="EMBL" id="BLXT01000945">
    <property type="protein sequence ID" value="GFN81505.1"/>
    <property type="molecule type" value="Genomic_DNA"/>
</dbReference>
<evidence type="ECO:0000313" key="3">
    <source>
        <dbReference type="Proteomes" id="UP000735302"/>
    </source>
</evidence>
<proteinExistence type="predicted"/>
<feature type="region of interest" description="Disordered" evidence="1">
    <location>
        <begin position="1"/>
        <end position="30"/>
    </location>
</feature>